<gene>
    <name evidence="2" type="ORF">PBRASI_LOCUS5175</name>
</gene>
<sequence>MEQGVVEVDNEMREKLRKQTEDEKENEKRQTAFTEALIQKYVEILGIQGEDTKANVERKRIENAG</sequence>
<comment type="caution">
    <text evidence="2">The sequence shown here is derived from an EMBL/GenBank/DDBJ whole genome shotgun (WGS) entry which is preliminary data.</text>
</comment>
<keyword evidence="3" id="KW-1185">Reference proteome</keyword>
<feature type="non-terminal residue" evidence="2">
    <location>
        <position position="65"/>
    </location>
</feature>
<evidence type="ECO:0000313" key="3">
    <source>
        <dbReference type="Proteomes" id="UP000789739"/>
    </source>
</evidence>
<feature type="compositionally biased region" description="Basic and acidic residues" evidence="1">
    <location>
        <begin position="10"/>
        <end position="29"/>
    </location>
</feature>
<feature type="region of interest" description="Disordered" evidence="1">
    <location>
        <begin position="1"/>
        <end position="29"/>
    </location>
</feature>
<dbReference type="EMBL" id="CAJVPI010000585">
    <property type="protein sequence ID" value="CAG8552713.1"/>
    <property type="molecule type" value="Genomic_DNA"/>
</dbReference>
<accession>A0A9N9B459</accession>
<evidence type="ECO:0000313" key="2">
    <source>
        <dbReference type="EMBL" id="CAG8552713.1"/>
    </source>
</evidence>
<protein>
    <submittedName>
        <fullName evidence="2">4333_t:CDS:1</fullName>
    </submittedName>
</protein>
<proteinExistence type="predicted"/>
<dbReference type="AlphaFoldDB" id="A0A9N9B459"/>
<reference evidence="2" key="1">
    <citation type="submission" date="2021-06" db="EMBL/GenBank/DDBJ databases">
        <authorList>
            <person name="Kallberg Y."/>
            <person name="Tangrot J."/>
            <person name="Rosling A."/>
        </authorList>
    </citation>
    <scope>NUCLEOTIDE SEQUENCE</scope>
    <source>
        <strain evidence="2">BR232B</strain>
    </source>
</reference>
<name>A0A9N9B459_9GLOM</name>
<dbReference type="Proteomes" id="UP000789739">
    <property type="component" value="Unassembled WGS sequence"/>
</dbReference>
<organism evidence="2 3">
    <name type="scientific">Paraglomus brasilianum</name>
    <dbReference type="NCBI Taxonomy" id="144538"/>
    <lineage>
        <taxon>Eukaryota</taxon>
        <taxon>Fungi</taxon>
        <taxon>Fungi incertae sedis</taxon>
        <taxon>Mucoromycota</taxon>
        <taxon>Glomeromycotina</taxon>
        <taxon>Glomeromycetes</taxon>
        <taxon>Paraglomerales</taxon>
        <taxon>Paraglomeraceae</taxon>
        <taxon>Paraglomus</taxon>
    </lineage>
</organism>
<evidence type="ECO:0000256" key="1">
    <source>
        <dbReference type="SAM" id="MobiDB-lite"/>
    </source>
</evidence>
<dbReference type="OrthoDB" id="2160351at2759"/>